<protein>
    <submittedName>
        <fullName evidence="2">HNH endonuclease</fullName>
    </submittedName>
</protein>
<evidence type="ECO:0000313" key="2">
    <source>
        <dbReference type="EMBL" id="MDA0167027.1"/>
    </source>
</evidence>
<dbReference type="PANTHER" id="PTHR33877:SF2">
    <property type="entry name" value="OS07G0170200 PROTEIN"/>
    <property type="match status" value="1"/>
</dbReference>
<feature type="non-terminal residue" evidence="2">
    <location>
        <position position="1"/>
    </location>
</feature>
<dbReference type="Proteomes" id="UP001149140">
    <property type="component" value="Unassembled WGS sequence"/>
</dbReference>
<dbReference type="PANTHER" id="PTHR33877">
    <property type="entry name" value="SLL1193 PROTEIN"/>
    <property type="match status" value="1"/>
</dbReference>
<evidence type="ECO:0000256" key="1">
    <source>
        <dbReference type="SAM" id="MobiDB-lite"/>
    </source>
</evidence>
<organism evidence="2 3">
    <name type="scientific">Solirubrobacter ginsenosidimutans</name>
    <dbReference type="NCBI Taxonomy" id="490573"/>
    <lineage>
        <taxon>Bacteria</taxon>
        <taxon>Bacillati</taxon>
        <taxon>Actinomycetota</taxon>
        <taxon>Thermoleophilia</taxon>
        <taxon>Solirubrobacterales</taxon>
        <taxon>Solirubrobacteraceae</taxon>
        <taxon>Solirubrobacter</taxon>
    </lineage>
</organism>
<keyword evidence="2" id="KW-0540">Nuclease</keyword>
<dbReference type="GO" id="GO:0004519">
    <property type="term" value="F:endonuclease activity"/>
    <property type="evidence" value="ECO:0007669"/>
    <property type="project" value="UniProtKB-KW"/>
</dbReference>
<dbReference type="RefSeq" id="WP_270046280.1">
    <property type="nucleotide sequence ID" value="NZ_JAPDOD010000085.1"/>
</dbReference>
<reference evidence="2" key="1">
    <citation type="submission" date="2022-10" db="EMBL/GenBank/DDBJ databases">
        <title>The WGS of Solirubrobacter ginsenosidimutans DSM 21036.</title>
        <authorList>
            <person name="Jiang Z."/>
        </authorList>
    </citation>
    <scope>NUCLEOTIDE SEQUENCE</scope>
    <source>
        <strain evidence="2">DSM 21036</strain>
    </source>
</reference>
<dbReference type="AlphaFoldDB" id="A0A9X3S6N6"/>
<dbReference type="InterPro" id="IPR052892">
    <property type="entry name" value="NA-targeting_endonuclease"/>
</dbReference>
<keyword evidence="3" id="KW-1185">Reference proteome</keyword>
<feature type="region of interest" description="Disordered" evidence="1">
    <location>
        <begin position="1"/>
        <end position="25"/>
    </location>
</feature>
<dbReference type="Gene3D" id="1.10.30.50">
    <property type="match status" value="1"/>
</dbReference>
<evidence type="ECO:0000313" key="3">
    <source>
        <dbReference type="Proteomes" id="UP001149140"/>
    </source>
</evidence>
<dbReference type="EMBL" id="JAPDOD010000085">
    <property type="protein sequence ID" value="MDA0167027.1"/>
    <property type="molecule type" value="Genomic_DNA"/>
</dbReference>
<proteinExistence type="predicted"/>
<sequence length="246" mass="26932">SFATGTRGCSDARPPLRAAANSRNAITESTLTAPTASVRGVHATDGDVDIIADAARALIADDDHAARAALAPIAGQTIVTHPVVAASQRPGRYPVGAGVQTRSPSRSVMGAVYRRDRFTCVYCARRTVVLPVLGLVSELLPAEFPWHPNWRRDVTHRFYWDLSTTLEHVEAVSTGGDWQAERNLVTACARCQYQKGNRSVADPGWQIRRTTASWDGLTALLPELWQRAGRPARMAAWVAEYQRRPH</sequence>
<comment type="caution">
    <text evidence="2">The sequence shown here is derived from an EMBL/GenBank/DDBJ whole genome shotgun (WGS) entry which is preliminary data.</text>
</comment>
<accession>A0A9X3S6N6</accession>
<keyword evidence="2" id="KW-0255">Endonuclease</keyword>
<name>A0A9X3S6N6_9ACTN</name>
<gene>
    <name evidence="2" type="ORF">OM076_42595</name>
</gene>
<keyword evidence="2" id="KW-0378">Hydrolase</keyword>